<dbReference type="PROSITE" id="PS51760">
    <property type="entry name" value="GH10_2"/>
    <property type="match status" value="1"/>
</dbReference>
<gene>
    <name evidence="11" type="ORF">IBL25_05970</name>
</gene>
<keyword evidence="4" id="KW-0732">Signal</keyword>
<dbReference type="Proteomes" id="UP000603940">
    <property type="component" value="Unassembled WGS sequence"/>
</dbReference>
<keyword evidence="3" id="KW-0858">Xylan degradation</keyword>
<evidence type="ECO:0000313" key="11">
    <source>
        <dbReference type="EMBL" id="MBC9176486.1"/>
    </source>
</evidence>
<protein>
    <recommendedName>
        <fullName evidence="9">Beta-xylanase</fullName>
        <ecNumber evidence="9">3.2.1.8</ecNumber>
    </recommendedName>
</protein>
<dbReference type="Pfam" id="PF00331">
    <property type="entry name" value="Glyco_hydro_10"/>
    <property type="match status" value="1"/>
</dbReference>
<dbReference type="InterPro" id="IPR017853">
    <property type="entry name" value="GH"/>
</dbReference>
<comment type="similarity">
    <text evidence="2 9">Belongs to the glycosyl hydrolase 10 (cellulase F) family.</text>
</comment>
<evidence type="ECO:0000256" key="7">
    <source>
        <dbReference type="ARBA" id="ARBA00023295"/>
    </source>
</evidence>
<dbReference type="InterPro" id="IPR044846">
    <property type="entry name" value="GH10"/>
</dbReference>
<organism evidence="11 12">
    <name type="scientific">Pseudoroseomonas ludipueritiae</name>
    <dbReference type="NCBI Taxonomy" id="198093"/>
    <lineage>
        <taxon>Bacteria</taxon>
        <taxon>Pseudomonadati</taxon>
        <taxon>Pseudomonadota</taxon>
        <taxon>Alphaproteobacteria</taxon>
        <taxon>Acetobacterales</taxon>
        <taxon>Acetobacteraceae</taxon>
        <taxon>Pseudoroseomonas</taxon>
    </lineage>
</organism>
<evidence type="ECO:0000256" key="2">
    <source>
        <dbReference type="ARBA" id="ARBA00007495"/>
    </source>
</evidence>
<keyword evidence="5 9" id="KW-0378">Hydrolase</keyword>
<evidence type="ECO:0000256" key="6">
    <source>
        <dbReference type="ARBA" id="ARBA00023277"/>
    </source>
</evidence>
<keyword evidence="8 9" id="KW-0624">Polysaccharide degradation</keyword>
<evidence type="ECO:0000256" key="8">
    <source>
        <dbReference type="ARBA" id="ARBA00023326"/>
    </source>
</evidence>
<dbReference type="SUPFAM" id="SSF51445">
    <property type="entry name" value="(Trans)glycosidases"/>
    <property type="match status" value="1"/>
</dbReference>
<name>A0ABR7R436_9PROT</name>
<evidence type="ECO:0000256" key="5">
    <source>
        <dbReference type="ARBA" id="ARBA00022801"/>
    </source>
</evidence>
<dbReference type="RefSeq" id="WP_187777638.1">
    <property type="nucleotide sequence ID" value="NZ_JACTUZ010000013.1"/>
</dbReference>
<dbReference type="PANTHER" id="PTHR31490">
    <property type="entry name" value="GLYCOSYL HYDROLASE"/>
    <property type="match status" value="1"/>
</dbReference>
<evidence type="ECO:0000256" key="3">
    <source>
        <dbReference type="ARBA" id="ARBA00022651"/>
    </source>
</evidence>
<dbReference type="InterPro" id="IPR001000">
    <property type="entry name" value="GH10_dom"/>
</dbReference>
<accession>A0ABR7R436</accession>
<dbReference type="EC" id="3.2.1.8" evidence="9"/>
<evidence type="ECO:0000259" key="10">
    <source>
        <dbReference type="PROSITE" id="PS51760"/>
    </source>
</evidence>
<comment type="caution">
    <text evidence="11">The sequence shown here is derived from an EMBL/GenBank/DDBJ whole genome shotgun (WGS) entry which is preliminary data.</text>
</comment>
<comment type="catalytic activity">
    <reaction evidence="1 9">
        <text>Endohydrolysis of (1-&gt;4)-beta-D-xylosidic linkages in xylans.</text>
        <dbReference type="EC" id="3.2.1.8"/>
    </reaction>
</comment>
<dbReference type="Gene3D" id="3.20.20.80">
    <property type="entry name" value="Glycosidases"/>
    <property type="match status" value="1"/>
</dbReference>
<evidence type="ECO:0000256" key="9">
    <source>
        <dbReference type="RuleBase" id="RU361174"/>
    </source>
</evidence>
<dbReference type="EMBL" id="JACTUZ010000013">
    <property type="protein sequence ID" value="MBC9176486.1"/>
    <property type="molecule type" value="Genomic_DNA"/>
</dbReference>
<dbReference type="PRINTS" id="PR00134">
    <property type="entry name" value="GLHYDRLASE10"/>
</dbReference>
<feature type="domain" description="GH10" evidence="10">
    <location>
        <begin position="16"/>
        <end position="355"/>
    </location>
</feature>
<sequence>MLASGAMALPTAALAQQAQSGLGELARANGVTFGAAMQSGLLRQDAGYAAAFAREAAIVVPEYEGKWGVLQPQEGRFNSAGLDAMMAWGRRAGRPVRGHALIWHQDLPDWTKQALAESPERARAVMAAHIGTILEHTQQQIRDWDVVNEVVADPPGSDTPQASGELRDTPWLRALGPTYIETALKLAREADPTLRLTLNEYGIEEDTPAAAEKRRRLLALVRDLVSRKVPLDAVGLQAHLQIAKPFTPSVLSGFIKELQALGLAVLVTEMDIREGGEVPQEIAARDALVAERAYAFASTAVEAGVRTVLTWGLSDRYSWLATDPAVALPDKRPHRGLPLDADWQRKPMWDALARALTGR</sequence>
<keyword evidence="7 9" id="KW-0326">Glycosidase</keyword>
<reference evidence="11 12" key="1">
    <citation type="journal article" date="2009" name="Int. J. Syst. Evol. Microbiol.">
        <title>Transfer of Teichococcus ludipueritiae and Muricoccus roseus to the genus Roseomonas, as Roseomonas ludipueritiae comb. nov. and Roseomonas rosea comb. nov., respectively, and emended description of the genus Roseomonas.</title>
        <authorList>
            <person name="Sanchez-Porro C."/>
            <person name="Gallego V."/>
            <person name="Busse H.J."/>
            <person name="Kampfer P."/>
            <person name="Ventosa A."/>
        </authorList>
    </citation>
    <scope>NUCLEOTIDE SEQUENCE [LARGE SCALE GENOMIC DNA]</scope>
    <source>
        <strain evidence="11 12">DSM 14915</strain>
    </source>
</reference>
<proteinExistence type="inferred from homology"/>
<keyword evidence="12" id="KW-1185">Reference proteome</keyword>
<evidence type="ECO:0000256" key="4">
    <source>
        <dbReference type="ARBA" id="ARBA00022729"/>
    </source>
</evidence>
<dbReference type="SMART" id="SM00633">
    <property type="entry name" value="Glyco_10"/>
    <property type="match status" value="1"/>
</dbReference>
<dbReference type="PANTHER" id="PTHR31490:SF88">
    <property type="entry name" value="BETA-XYLANASE"/>
    <property type="match status" value="1"/>
</dbReference>
<keyword evidence="6 9" id="KW-0119">Carbohydrate metabolism</keyword>
<evidence type="ECO:0000256" key="1">
    <source>
        <dbReference type="ARBA" id="ARBA00000681"/>
    </source>
</evidence>
<evidence type="ECO:0000313" key="12">
    <source>
        <dbReference type="Proteomes" id="UP000603940"/>
    </source>
</evidence>